<feature type="domain" description="Heparan-alpha-glucosaminide N-acetyltransferase catalytic" evidence="3">
    <location>
        <begin position="32"/>
        <end position="235"/>
    </location>
</feature>
<dbReference type="Pfam" id="PF07786">
    <property type="entry name" value="HGSNAT_cat"/>
    <property type="match status" value="1"/>
</dbReference>
<keyword evidence="2" id="KW-1133">Transmembrane helix</keyword>
<gene>
    <name evidence="4" type="ORF">AVDCRST_MAG63-1944</name>
</gene>
<keyword evidence="2" id="KW-0472">Membrane</keyword>
<feature type="transmembrane region" description="Helical" evidence="2">
    <location>
        <begin position="162"/>
        <end position="179"/>
    </location>
</feature>
<accession>A0A6J4IGN8</accession>
<dbReference type="AlphaFoldDB" id="A0A6J4IGN8"/>
<dbReference type="EMBL" id="CADCTO010000236">
    <property type="protein sequence ID" value="CAA9249621.1"/>
    <property type="molecule type" value="Genomic_DNA"/>
</dbReference>
<dbReference type="PANTHER" id="PTHR31061:SF24">
    <property type="entry name" value="LD22376P"/>
    <property type="match status" value="1"/>
</dbReference>
<feature type="compositionally biased region" description="Low complexity" evidence="1">
    <location>
        <begin position="1"/>
        <end position="13"/>
    </location>
</feature>
<evidence type="ECO:0000313" key="4">
    <source>
        <dbReference type="EMBL" id="CAA9249621.1"/>
    </source>
</evidence>
<feature type="transmembrane region" description="Helical" evidence="2">
    <location>
        <begin position="273"/>
        <end position="294"/>
    </location>
</feature>
<feature type="transmembrane region" description="Helical" evidence="2">
    <location>
        <begin position="207"/>
        <end position="231"/>
    </location>
</feature>
<organism evidence="4">
    <name type="scientific">uncultured Armatimonadetes bacterium</name>
    <dbReference type="NCBI Taxonomy" id="157466"/>
    <lineage>
        <taxon>Bacteria</taxon>
        <taxon>Bacillati</taxon>
        <taxon>Armatimonadota</taxon>
        <taxon>environmental samples</taxon>
    </lineage>
</organism>
<sequence length="388" mass="41327">MAATVSAPAAPESPRAEPGPPPAAREEGASGRLVSLDAFRGLTILGMLLVNNVTLGAATPRPLTHADWSGRVHLADLVFPWFLFIVGVAIPWARASHRRKGLGAGRRALKASGRALGLVLLGCLVTSAVARQPVLGLGVLQVIGLAYLVAALAAGLPAPARAVLAGLLLAGHWALLRFVPFPGGPAGSFTESQNVIAYLNRAYLAPWHLAGLVSVVPTAALALLGTVCGDALRERRYAPGRKIGGLITGGLLAVALGALWSRDLPMNKPLWTAPYILFTGGWAAAALGALYAVFDARGWRRWALPLVVPGMNAIVAYVAPILVKTMVLQHWTWPMPDGARPTLEQALQQACFAQAGRYAGGWLYTLGYLLFWWLVLLYLYRKRIFLRV</sequence>
<feature type="transmembrane region" description="Helical" evidence="2">
    <location>
        <begin position="135"/>
        <end position="155"/>
    </location>
</feature>
<feature type="transmembrane region" description="Helical" evidence="2">
    <location>
        <begin position="243"/>
        <end position="261"/>
    </location>
</feature>
<evidence type="ECO:0000256" key="2">
    <source>
        <dbReference type="SAM" id="Phobius"/>
    </source>
</evidence>
<proteinExistence type="predicted"/>
<feature type="transmembrane region" description="Helical" evidence="2">
    <location>
        <begin position="38"/>
        <end position="58"/>
    </location>
</feature>
<keyword evidence="2" id="KW-0812">Transmembrane</keyword>
<feature type="transmembrane region" description="Helical" evidence="2">
    <location>
        <begin position="306"/>
        <end position="327"/>
    </location>
</feature>
<feature type="transmembrane region" description="Helical" evidence="2">
    <location>
        <begin position="78"/>
        <end position="96"/>
    </location>
</feature>
<feature type="transmembrane region" description="Helical" evidence="2">
    <location>
        <begin position="362"/>
        <end position="380"/>
    </location>
</feature>
<feature type="transmembrane region" description="Helical" evidence="2">
    <location>
        <begin position="108"/>
        <end position="129"/>
    </location>
</feature>
<reference evidence="4" key="1">
    <citation type="submission" date="2020-02" db="EMBL/GenBank/DDBJ databases">
        <authorList>
            <person name="Meier V. D."/>
        </authorList>
    </citation>
    <scope>NUCLEOTIDE SEQUENCE</scope>
    <source>
        <strain evidence="4">AVDCRST_MAG63</strain>
    </source>
</reference>
<feature type="region of interest" description="Disordered" evidence="1">
    <location>
        <begin position="1"/>
        <end position="29"/>
    </location>
</feature>
<name>A0A6J4IGN8_9BACT</name>
<dbReference type="InterPro" id="IPR012429">
    <property type="entry name" value="HGSNAT_cat"/>
</dbReference>
<evidence type="ECO:0000256" key="1">
    <source>
        <dbReference type="SAM" id="MobiDB-lite"/>
    </source>
</evidence>
<protein>
    <submittedName>
        <fullName evidence="4">N-acetylglucosamine related transporter, NagX</fullName>
    </submittedName>
</protein>
<evidence type="ECO:0000259" key="3">
    <source>
        <dbReference type="Pfam" id="PF07786"/>
    </source>
</evidence>
<dbReference type="PANTHER" id="PTHR31061">
    <property type="entry name" value="LD22376P"/>
    <property type="match status" value="1"/>
</dbReference>